<comment type="caution">
    <text evidence="2">The sequence shown here is derived from an EMBL/GenBank/DDBJ whole genome shotgun (WGS) entry which is preliminary data.</text>
</comment>
<sequence>MDSKDRADHLRRYWDRQSGSYDRQMAFMDRKFFGDTRSWICGQARGDTLEVAVGTGLNLPLYPDDVRLTGVEWSPDMLDVARRRASRLGLAADLREGDAQALDLPDAAFDTVVCTFSLCAIPDHRQALAEMVRVLRPGGTLLLADHVAGSAWPVRLAQRLLELVTVPMGGEHFLRRPILLLPEHGLAVERHDRFKLGLVERLTARKRA</sequence>
<protein>
    <submittedName>
        <fullName evidence="2">Class I SAM-dependent methyltransferase</fullName>
        <ecNumber evidence="2">2.1.1.-</ecNumber>
    </submittedName>
</protein>
<dbReference type="GO" id="GO:0032259">
    <property type="term" value="P:methylation"/>
    <property type="evidence" value="ECO:0007669"/>
    <property type="project" value="UniProtKB-KW"/>
</dbReference>
<dbReference type="PANTHER" id="PTHR42912:SF93">
    <property type="entry name" value="N6-ADENOSINE-METHYLTRANSFERASE TMT1A"/>
    <property type="match status" value="1"/>
</dbReference>
<keyword evidence="2" id="KW-0489">Methyltransferase</keyword>
<dbReference type="Pfam" id="PF08241">
    <property type="entry name" value="Methyltransf_11"/>
    <property type="match status" value="1"/>
</dbReference>
<feature type="domain" description="Methyltransferase type 11" evidence="1">
    <location>
        <begin position="49"/>
        <end position="142"/>
    </location>
</feature>
<dbReference type="Gene3D" id="3.40.50.150">
    <property type="entry name" value="Vaccinia Virus protein VP39"/>
    <property type="match status" value="1"/>
</dbReference>
<keyword evidence="3" id="KW-1185">Reference proteome</keyword>
<dbReference type="InterPro" id="IPR050508">
    <property type="entry name" value="Methyltransf_Superfamily"/>
</dbReference>
<reference evidence="3" key="1">
    <citation type="journal article" date="2019" name="Int. J. Syst. Evol. Microbiol.">
        <title>The Global Catalogue of Microorganisms (GCM) 10K type strain sequencing project: providing services to taxonomists for standard genome sequencing and annotation.</title>
        <authorList>
            <consortium name="The Broad Institute Genomics Platform"/>
            <consortium name="The Broad Institute Genome Sequencing Center for Infectious Disease"/>
            <person name="Wu L."/>
            <person name="Ma J."/>
        </authorList>
    </citation>
    <scope>NUCLEOTIDE SEQUENCE [LARGE SCALE GENOMIC DNA]</scope>
    <source>
        <strain evidence="3">TBRC 1276</strain>
    </source>
</reference>
<evidence type="ECO:0000259" key="1">
    <source>
        <dbReference type="Pfam" id="PF08241"/>
    </source>
</evidence>
<dbReference type="CDD" id="cd02440">
    <property type="entry name" value="AdoMet_MTases"/>
    <property type="match status" value="1"/>
</dbReference>
<dbReference type="SUPFAM" id="SSF53335">
    <property type="entry name" value="S-adenosyl-L-methionine-dependent methyltransferases"/>
    <property type="match status" value="1"/>
</dbReference>
<accession>A0ABV8GMC1</accession>
<keyword evidence="2" id="KW-0808">Transferase</keyword>
<proteinExistence type="predicted"/>
<organism evidence="2 3">
    <name type="scientific">Nonomuraea purpurea</name>
    <dbReference type="NCBI Taxonomy" id="1849276"/>
    <lineage>
        <taxon>Bacteria</taxon>
        <taxon>Bacillati</taxon>
        <taxon>Actinomycetota</taxon>
        <taxon>Actinomycetes</taxon>
        <taxon>Streptosporangiales</taxon>
        <taxon>Streptosporangiaceae</taxon>
        <taxon>Nonomuraea</taxon>
    </lineage>
</organism>
<name>A0ABV8GMC1_9ACTN</name>
<gene>
    <name evidence="2" type="ORF">ACFOY2_42965</name>
</gene>
<dbReference type="RefSeq" id="WP_379533901.1">
    <property type="nucleotide sequence ID" value="NZ_JBHSBI010000032.1"/>
</dbReference>
<dbReference type="EC" id="2.1.1.-" evidence="2"/>
<dbReference type="InterPro" id="IPR013216">
    <property type="entry name" value="Methyltransf_11"/>
</dbReference>
<dbReference type="InterPro" id="IPR029063">
    <property type="entry name" value="SAM-dependent_MTases_sf"/>
</dbReference>
<evidence type="ECO:0000313" key="2">
    <source>
        <dbReference type="EMBL" id="MFC4014050.1"/>
    </source>
</evidence>
<evidence type="ECO:0000313" key="3">
    <source>
        <dbReference type="Proteomes" id="UP001595851"/>
    </source>
</evidence>
<dbReference type="PANTHER" id="PTHR42912">
    <property type="entry name" value="METHYLTRANSFERASE"/>
    <property type="match status" value="1"/>
</dbReference>
<dbReference type="EMBL" id="JBHSBI010000032">
    <property type="protein sequence ID" value="MFC4014050.1"/>
    <property type="molecule type" value="Genomic_DNA"/>
</dbReference>
<dbReference type="Proteomes" id="UP001595851">
    <property type="component" value="Unassembled WGS sequence"/>
</dbReference>
<dbReference type="GO" id="GO:0008168">
    <property type="term" value="F:methyltransferase activity"/>
    <property type="evidence" value="ECO:0007669"/>
    <property type="project" value="UniProtKB-KW"/>
</dbReference>